<evidence type="ECO:0000256" key="7">
    <source>
        <dbReference type="SAM" id="SignalP"/>
    </source>
</evidence>
<dbReference type="PROSITE" id="PS51257">
    <property type="entry name" value="PROKAR_LIPOPROTEIN"/>
    <property type="match status" value="1"/>
</dbReference>
<sequence>MKTLRNALPLALLALVVSACGFQLRGASPVPSALEPLWVGCQDDVPTELCRSLKSQFTIGNVELADTREEAAHLLLLGNFRQNQRTSAITAQAEAAEYELRQTVSVALQTRDGIPLLAETDVSAAQSYRYDSDSVLAKRREQQEIEQQLYDNLVRQIGYRLVAFDQQRIDEILEATEEQQKTSP</sequence>
<keyword evidence="2 6" id="KW-0472">Membrane</keyword>
<evidence type="ECO:0000256" key="1">
    <source>
        <dbReference type="ARBA" id="ARBA00022729"/>
    </source>
</evidence>
<proteinExistence type="inferred from homology"/>
<dbReference type="RefSeq" id="WP_227712470.1">
    <property type="nucleotide sequence ID" value="NZ_BMXV01000005.1"/>
</dbReference>
<dbReference type="Proteomes" id="UP000601597">
    <property type="component" value="Unassembled WGS sequence"/>
</dbReference>
<dbReference type="Pfam" id="PF04390">
    <property type="entry name" value="LptE"/>
    <property type="match status" value="1"/>
</dbReference>
<comment type="caution">
    <text evidence="8">The sequence shown here is derived from an EMBL/GenBank/DDBJ whole genome shotgun (WGS) entry which is preliminary data.</text>
</comment>
<name>A0ABQ3B3C8_9GAMM</name>
<evidence type="ECO:0000256" key="3">
    <source>
        <dbReference type="ARBA" id="ARBA00023139"/>
    </source>
</evidence>
<comment type="function">
    <text evidence="6">Together with LptD, is involved in the assembly of lipopolysaccharide (LPS) at the surface of the outer membrane. Required for the proper assembly of LptD. Binds LPS and may serve as the LPS recognition site at the outer membrane.</text>
</comment>
<organism evidence="8 9">
    <name type="scientific">Marinobacter zhanjiangensis</name>
    <dbReference type="NCBI Taxonomy" id="578215"/>
    <lineage>
        <taxon>Bacteria</taxon>
        <taxon>Pseudomonadati</taxon>
        <taxon>Pseudomonadota</taxon>
        <taxon>Gammaproteobacteria</taxon>
        <taxon>Pseudomonadales</taxon>
        <taxon>Marinobacteraceae</taxon>
        <taxon>Marinobacter</taxon>
    </lineage>
</organism>
<evidence type="ECO:0000256" key="2">
    <source>
        <dbReference type="ARBA" id="ARBA00023136"/>
    </source>
</evidence>
<accession>A0ABQ3B3C8</accession>
<protein>
    <recommendedName>
        <fullName evidence="6">LPS-assembly lipoprotein LptE</fullName>
    </recommendedName>
</protein>
<evidence type="ECO:0000256" key="6">
    <source>
        <dbReference type="HAMAP-Rule" id="MF_01186"/>
    </source>
</evidence>
<dbReference type="Gene3D" id="3.30.160.150">
    <property type="entry name" value="Lipoprotein like domain"/>
    <property type="match status" value="1"/>
</dbReference>
<reference evidence="9" key="1">
    <citation type="journal article" date="2019" name="Int. J. Syst. Evol. Microbiol.">
        <title>The Global Catalogue of Microorganisms (GCM) 10K type strain sequencing project: providing services to taxonomists for standard genome sequencing and annotation.</title>
        <authorList>
            <consortium name="The Broad Institute Genomics Platform"/>
            <consortium name="The Broad Institute Genome Sequencing Center for Infectious Disease"/>
            <person name="Wu L."/>
            <person name="Ma J."/>
        </authorList>
    </citation>
    <scope>NUCLEOTIDE SEQUENCE [LARGE SCALE GENOMIC DNA]</scope>
    <source>
        <strain evidence="9">KCTC 22280</strain>
    </source>
</reference>
<gene>
    <name evidence="6 8" type="primary">lptE</name>
    <name evidence="8" type="ORF">GCM10007071_23900</name>
</gene>
<evidence type="ECO:0000313" key="8">
    <source>
        <dbReference type="EMBL" id="GGY75799.1"/>
    </source>
</evidence>
<evidence type="ECO:0000256" key="4">
    <source>
        <dbReference type="ARBA" id="ARBA00023237"/>
    </source>
</evidence>
<comment type="similarity">
    <text evidence="6">Belongs to the LptE lipoprotein family.</text>
</comment>
<comment type="subcellular location">
    <subcellularLocation>
        <location evidence="6">Cell outer membrane</location>
        <topology evidence="6">Lipid-anchor</topology>
    </subcellularLocation>
</comment>
<keyword evidence="3 6" id="KW-0564">Palmitate</keyword>
<dbReference type="InterPro" id="IPR007485">
    <property type="entry name" value="LPS_assembly_LptE"/>
</dbReference>
<feature type="signal peptide" evidence="7">
    <location>
        <begin position="1"/>
        <end position="19"/>
    </location>
</feature>
<evidence type="ECO:0000256" key="5">
    <source>
        <dbReference type="ARBA" id="ARBA00023288"/>
    </source>
</evidence>
<keyword evidence="9" id="KW-1185">Reference proteome</keyword>
<dbReference type="HAMAP" id="MF_01186">
    <property type="entry name" value="LPS_assembly_LptE"/>
    <property type="match status" value="1"/>
</dbReference>
<dbReference type="PANTHER" id="PTHR38098:SF1">
    <property type="entry name" value="LPS-ASSEMBLY LIPOPROTEIN LPTE"/>
    <property type="match status" value="1"/>
</dbReference>
<evidence type="ECO:0000313" key="9">
    <source>
        <dbReference type="Proteomes" id="UP000601597"/>
    </source>
</evidence>
<keyword evidence="4 6" id="KW-0998">Cell outer membrane</keyword>
<keyword evidence="1 6" id="KW-0732">Signal</keyword>
<comment type="subunit">
    <text evidence="6">Component of the lipopolysaccharide transport and assembly complex. Interacts with LptD.</text>
</comment>
<dbReference type="PANTHER" id="PTHR38098">
    <property type="entry name" value="LPS-ASSEMBLY LIPOPROTEIN LPTE"/>
    <property type="match status" value="1"/>
</dbReference>
<keyword evidence="5 6" id="KW-0449">Lipoprotein</keyword>
<dbReference type="EMBL" id="BMXV01000005">
    <property type="protein sequence ID" value="GGY75799.1"/>
    <property type="molecule type" value="Genomic_DNA"/>
</dbReference>
<feature type="chain" id="PRO_5046693014" description="LPS-assembly lipoprotein LptE" evidence="7">
    <location>
        <begin position="20"/>
        <end position="184"/>
    </location>
</feature>